<proteinExistence type="inferred from homology"/>
<dbReference type="UniPathway" id="UPA00219"/>
<dbReference type="Gene3D" id="3.30.470.20">
    <property type="entry name" value="ATP-grasp fold, B domain"/>
    <property type="match status" value="1"/>
</dbReference>
<evidence type="ECO:0000256" key="12">
    <source>
        <dbReference type="ARBA" id="ARBA00023211"/>
    </source>
</evidence>
<evidence type="ECO:0000256" key="5">
    <source>
        <dbReference type="ARBA" id="ARBA00022598"/>
    </source>
</evidence>
<comment type="similarity">
    <text evidence="3 14">Belongs to the D-alanine--D-alanine ligase family.</text>
</comment>
<sequence>MKVGVIMGGISSEREISLKSGKSIIENIDKNKYEVIPVVIDEKVDIINKVKDLDFALLALHGKFGEDGTVQSVLQTLDIPYSGCGPLTSALCMDKDLTKTVLEANGIRTARWLNVKSVEEIDYEAIENIGYPVFIKPTNGGSSVATFKIYDKEKVQEAVEEGLKWDTEVMIEEFIDGNEITCPVFDNKLFPVIAIKPKSDFFDYTQKYSENGADEVLVELEEDLYKEVKEMALKTYKALKCEVYSRIDMIVNKEGTPYILEVNTLPGMTAASLFPKSAKGEGYSFSEFLDLIIETSLKVNRAV</sequence>
<feature type="active site" evidence="15">
    <location>
        <position position="272"/>
    </location>
</feature>
<dbReference type="PIRSF" id="PIRSF039102">
    <property type="entry name" value="Ddl/VanB"/>
    <property type="match status" value="1"/>
</dbReference>
<feature type="binding site" evidence="16">
    <location>
        <position position="248"/>
    </location>
    <ligand>
        <name>Mg(2+)</name>
        <dbReference type="ChEBI" id="CHEBI:18420"/>
        <label>1</label>
    </ligand>
</feature>
<evidence type="ECO:0000256" key="8">
    <source>
        <dbReference type="ARBA" id="ARBA00022840"/>
    </source>
</evidence>
<gene>
    <name evidence="14" type="primary">ddl</name>
    <name evidence="19" type="ORF">H8R92_06665</name>
</gene>
<dbReference type="InterPro" id="IPR016185">
    <property type="entry name" value="PreATP-grasp_dom_sf"/>
</dbReference>
<evidence type="ECO:0000256" key="16">
    <source>
        <dbReference type="PIRSR" id="PIRSR039102-3"/>
    </source>
</evidence>
<dbReference type="GO" id="GO:0009252">
    <property type="term" value="P:peptidoglycan biosynthetic process"/>
    <property type="evidence" value="ECO:0007669"/>
    <property type="project" value="UniProtKB-UniRule"/>
</dbReference>
<keyword evidence="8 17" id="KW-0067">ATP-binding</keyword>
<evidence type="ECO:0000256" key="9">
    <source>
        <dbReference type="ARBA" id="ARBA00022842"/>
    </source>
</evidence>
<comment type="subcellular location">
    <subcellularLocation>
        <location evidence="2 14">Cytoplasm</location>
    </subcellularLocation>
</comment>
<dbReference type="Pfam" id="PF01820">
    <property type="entry name" value="Dala_Dala_lig_N"/>
    <property type="match status" value="2"/>
</dbReference>
<comment type="function">
    <text evidence="14">Cell wall formation.</text>
</comment>
<keyword evidence="20" id="KW-1185">Reference proteome</keyword>
<evidence type="ECO:0000256" key="6">
    <source>
        <dbReference type="ARBA" id="ARBA00022723"/>
    </source>
</evidence>
<dbReference type="AlphaFoldDB" id="A0A8I0AE57"/>
<name>A0A8I0AE57_9CLOT</name>
<evidence type="ECO:0000256" key="17">
    <source>
        <dbReference type="PROSITE-ProRule" id="PRU00409"/>
    </source>
</evidence>
<dbReference type="Pfam" id="PF07478">
    <property type="entry name" value="Dala_Dala_lig_C"/>
    <property type="match status" value="1"/>
</dbReference>
<dbReference type="GO" id="GO:0008360">
    <property type="term" value="P:regulation of cell shape"/>
    <property type="evidence" value="ECO:0007669"/>
    <property type="project" value="UniProtKB-KW"/>
</dbReference>
<evidence type="ECO:0000256" key="4">
    <source>
        <dbReference type="ARBA" id="ARBA00022490"/>
    </source>
</evidence>
<keyword evidence="7 17" id="KW-0547">Nucleotide-binding</keyword>
<dbReference type="SUPFAM" id="SSF56059">
    <property type="entry name" value="Glutathione synthetase ATP-binding domain-like"/>
    <property type="match status" value="1"/>
</dbReference>
<evidence type="ECO:0000256" key="1">
    <source>
        <dbReference type="ARBA" id="ARBA00001936"/>
    </source>
</evidence>
<dbReference type="EMBL" id="JACOOQ010000009">
    <property type="protein sequence ID" value="MBC5640115.1"/>
    <property type="molecule type" value="Genomic_DNA"/>
</dbReference>
<keyword evidence="11 14" id="KW-0573">Peptidoglycan synthesis</keyword>
<dbReference type="SUPFAM" id="SSF52440">
    <property type="entry name" value="PreATP-grasp domain"/>
    <property type="match status" value="1"/>
</dbReference>
<feature type="binding site" evidence="16">
    <location>
        <position position="263"/>
    </location>
    <ligand>
        <name>Mg(2+)</name>
        <dbReference type="ChEBI" id="CHEBI:18420"/>
        <label>2</label>
    </ligand>
</feature>
<dbReference type="RefSeq" id="WP_022211030.1">
    <property type="nucleotide sequence ID" value="NZ_JACOOQ010000009.1"/>
</dbReference>
<dbReference type="InterPro" id="IPR013815">
    <property type="entry name" value="ATP_grasp_subdomain_1"/>
</dbReference>
<dbReference type="PROSITE" id="PS50975">
    <property type="entry name" value="ATP_GRASP"/>
    <property type="match status" value="1"/>
</dbReference>
<feature type="active site" evidence="15">
    <location>
        <position position="13"/>
    </location>
</feature>
<dbReference type="EC" id="6.3.2.4" evidence="14"/>
<accession>A0A8I0AE57</accession>
<keyword evidence="12 16" id="KW-0464">Manganese</keyword>
<keyword evidence="13 14" id="KW-0961">Cell wall biogenesis/degradation</keyword>
<dbReference type="GO" id="GO:0005737">
    <property type="term" value="C:cytoplasm"/>
    <property type="evidence" value="ECO:0007669"/>
    <property type="project" value="UniProtKB-SubCell"/>
</dbReference>
<evidence type="ECO:0000256" key="13">
    <source>
        <dbReference type="ARBA" id="ARBA00023316"/>
    </source>
</evidence>
<dbReference type="Gene3D" id="3.40.50.20">
    <property type="match status" value="1"/>
</dbReference>
<evidence type="ECO:0000256" key="3">
    <source>
        <dbReference type="ARBA" id="ARBA00010871"/>
    </source>
</evidence>
<protein>
    <recommendedName>
        <fullName evidence="14">D-alanine--D-alanine ligase</fullName>
        <ecNumber evidence="14">6.3.2.4</ecNumber>
    </recommendedName>
    <alternativeName>
        <fullName evidence="14">D-Ala-D-Ala ligase</fullName>
    </alternativeName>
    <alternativeName>
        <fullName evidence="14">D-alanylalanine synthetase</fullName>
    </alternativeName>
</protein>
<comment type="cofactor">
    <cofactor evidence="1">
        <name>Mn(2+)</name>
        <dbReference type="ChEBI" id="CHEBI:29035"/>
    </cofactor>
</comment>
<feature type="domain" description="ATP-grasp" evidence="18">
    <location>
        <begin position="99"/>
        <end position="294"/>
    </location>
</feature>
<dbReference type="FunFam" id="3.40.50.20:FF:000031">
    <property type="entry name" value="D-alanine--D-alanine ligase"/>
    <property type="match status" value="1"/>
</dbReference>
<evidence type="ECO:0000256" key="2">
    <source>
        <dbReference type="ARBA" id="ARBA00004496"/>
    </source>
</evidence>
<comment type="cofactor">
    <cofactor evidence="16">
        <name>Mg(2+)</name>
        <dbReference type="ChEBI" id="CHEBI:18420"/>
    </cofactor>
    <cofactor evidence="16">
        <name>Mn(2+)</name>
        <dbReference type="ChEBI" id="CHEBI:29035"/>
    </cofactor>
    <text evidence="16">Binds 2 magnesium or manganese ions per subunit.</text>
</comment>
<organism evidence="19 20">
    <name type="scientific">Clostridium lentum</name>
    <dbReference type="NCBI Taxonomy" id="2763037"/>
    <lineage>
        <taxon>Bacteria</taxon>
        <taxon>Bacillati</taxon>
        <taxon>Bacillota</taxon>
        <taxon>Clostridia</taxon>
        <taxon>Eubacteriales</taxon>
        <taxon>Clostridiaceae</taxon>
        <taxon>Clostridium</taxon>
    </lineage>
</organism>
<dbReference type="GO" id="GO:0046872">
    <property type="term" value="F:metal ion binding"/>
    <property type="evidence" value="ECO:0007669"/>
    <property type="project" value="UniProtKB-KW"/>
</dbReference>
<dbReference type="NCBIfam" id="NF002378">
    <property type="entry name" value="PRK01372.1"/>
    <property type="match status" value="1"/>
</dbReference>
<dbReference type="SMART" id="SM01209">
    <property type="entry name" value="GARS_A"/>
    <property type="match status" value="1"/>
</dbReference>
<evidence type="ECO:0000313" key="19">
    <source>
        <dbReference type="EMBL" id="MBC5640115.1"/>
    </source>
</evidence>
<keyword evidence="10 14" id="KW-0133">Cell shape</keyword>
<evidence type="ECO:0000256" key="14">
    <source>
        <dbReference type="HAMAP-Rule" id="MF_00047"/>
    </source>
</evidence>
<feature type="active site" evidence="15">
    <location>
        <position position="142"/>
    </location>
</feature>
<dbReference type="InterPro" id="IPR011127">
    <property type="entry name" value="Dala_Dala_lig_N"/>
</dbReference>
<dbReference type="InterPro" id="IPR011095">
    <property type="entry name" value="Dala_Dala_lig_C"/>
</dbReference>
<feature type="binding site" evidence="16">
    <location>
        <position position="261"/>
    </location>
    <ligand>
        <name>Mg(2+)</name>
        <dbReference type="ChEBI" id="CHEBI:18420"/>
        <label>1</label>
    </ligand>
</feature>
<feature type="binding site" evidence="16">
    <location>
        <position position="261"/>
    </location>
    <ligand>
        <name>Mg(2+)</name>
        <dbReference type="ChEBI" id="CHEBI:18420"/>
        <label>2</label>
    </ligand>
</feature>
<dbReference type="GO" id="GO:0005524">
    <property type="term" value="F:ATP binding"/>
    <property type="evidence" value="ECO:0007669"/>
    <property type="project" value="UniProtKB-UniRule"/>
</dbReference>
<dbReference type="NCBIfam" id="TIGR01205">
    <property type="entry name" value="D_ala_D_alaTIGR"/>
    <property type="match status" value="1"/>
</dbReference>
<evidence type="ECO:0000256" key="10">
    <source>
        <dbReference type="ARBA" id="ARBA00022960"/>
    </source>
</evidence>
<dbReference type="PROSITE" id="PS00844">
    <property type="entry name" value="DALA_DALA_LIGASE_2"/>
    <property type="match status" value="1"/>
</dbReference>
<dbReference type="InterPro" id="IPR011761">
    <property type="entry name" value="ATP-grasp"/>
</dbReference>
<dbReference type="InterPro" id="IPR005905">
    <property type="entry name" value="D_ala_D_ala"/>
</dbReference>
<dbReference type="PROSITE" id="PS00843">
    <property type="entry name" value="DALA_DALA_LIGASE_1"/>
    <property type="match status" value="1"/>
</dbReference>
<comment type="catalytic activity">
    <reaction evidence="14">
        <text>2 D-alanine + ATP = D-alanyl-D-alanine + ADP + phosphate + H(+)</text>
        <dbReference type="Rhea" id="RHEA:11224"/>
        <dbReference type="ChEBI" id="CHEBI:15378"/>
        <dbReference type="ChEBI" id="CHEBI:30616"/>
        <dbReference type="ChEBI" id="CHEBI:43474"/>
        <dbReference type="ChEBI" id="CHEBI:57416"/>
        <dbReference type="ChEBI" id="CHEBI:57822"/>
        <dbReference type="ChEBI" id="CHEBI:456216"/>
        <dbReference type="EC" id="6.3.2.4"/>
    </reaction>
</comment>
<evidence type="ECO:0000259" key="18">
    <source>
        <dbReference type="PROSITE" id="PS50975"/>
    </source>
</evidence>
<evidence type="ECO:0000313" key="20">
    <source>
        <dbReference type="Proteomes" id="UP000662088"/>
    </source>
</evidence>
<dbReference type="PANTHER" id="PTHR23132:SF23">
    <property type="entry name" value="D-ALANINE--D-ALANINE LIGASE B"/>
    <property type="match status" value="1"/>
</dbReference>
<evidence type="ECO:0000256" key="11">
    <source>
        <dbReference type="ARBA" id="ARBA00022984"/>
    </source>
</evidence>
<keyword evidence="4 14" id="KW-0963">Cytoplasm</keyword>
<evidence type="ECO:0000256" key="7">
    <source>
        <dbReference type="ARBA" id="ARBA00022741"/>
    </source>
</evidence>
<comment type="pathway">
    <text evidence="14">Cell wall biogenesis; peptidoglycan biosynthesis.</text>
</comment>
<keyword evidence="6 16" id="KW-0479">Metal-binding</keyword>
<evidence type="ECO:0000256" key="15">
    <source>
        <dbReference type="PIRSR" id="PIRSR039102-1"/>
    </source>
</evidence>
<dbReference type="GO" id="GO:0008716">
    <property type="term" value="F:D-alanine-D-alanine ligase activity"/>
    <property type="evidence" value="ECO:0007669"/>
    <property type="project" value="UniProtKB-UniRule"/>
</dbReference>
<keyword evidence="5 14" id="KW-0436">Ligase</keyword>
<dbReference type="PANTHER" id="PTHR23132">
    <property type="entry name" value="D-ALANINE--D-ALANINE LIGASE"/>
    <property type="match status" value="1"/>
</dbReference>
<dbReference type="HAMAP" id="MF_00047">
    <property type="entry name" value="Dala_Dala_lig"/>
    <property type="match status" value="1"/>
</dbReference>
<comment type="caution">
    <text evidence="19">The sequence shown here is derived from an EMBL/GenBank/DDBJ whole genome shotgun (WGS) entry which is preliminary data.</text>
</comment>
<dbReference type="Gene3D" id="3.30.1490.20">
    <property type="entry name" value="ATP-grasp fold, A domain"/>
    <property type="match status" value="1"/>
</dbReference>
<dbReference type="InterPro" id="IPR000291">
    <property type="entry name" value="D-Ala_lig_Van_CS"/>
</dbReference>
<dbReference type="GO" id="GO:0071555">
    <property type="term" value="P:cell wall organization"/>
    <property type="evidence" value="ECO:0007669"/>
    <property type="project" value="UniProtKB-KW"/>
</dbReference>
<keyword evidence="9 16" id="KW-0460">Magnesium</keyword>
<reference evidence="19" key="1">
    <citation type="submission" date="2020-08" db="EMBL/GenBank/DDBJ databases">
        <title>Genome public.</title>
        <authorList>
            <person name="Liu C."/>
            <person name="Sun Q."/>
        </authorList>
    </citation>
    <scope>NUCLEOTIDE SEQUENCE</scope>
    <source>
        <strain evidence="19">NSJ-42</strain>
    </source>
</reference>
<dbReference type="Proteomes" id="UP000662088">
    <property type="component" value="Unassembled WGS sequence"/>
</dbReference>